<name>A0A0F3IKC8_9GAMM</name>
<dbReference type="OrthoDB" id="3078186at2"/>
<organism evidence="1 2">
    <name type="scientific">Methylocucumis oryzae</name>
    <dbReference type="NCBI Taxonomy" id="1632867"/>
    <lineage>
        <taxon>Bacteria</taxon>
        <taxon>Pseudomonadati</taxon>
        <taxon>Pseudomonadota</taxon>
        <taxon>Gammaproteobacteria</taxon>
        <taxon>Methylococcales</taxon>
        <taxon>Methylococcaceae</taxon>
        <taxon>Methylocucumis</taxon>
    </lineage>
</organism>
<evidence type="ECO:0000313" key="1">
    <source>
        <dbReference type="EMBL" id="KJV07117.1"/>
    </source>
</evidence>
<reference evidence="2" key="1">
    <citation type="submission" date="2015-03" db="EMBL/GenBank/DDBJ databases">
        <title>Draft genome sequence of a novel methanotroph (Sn10-6) isolated from flooded ricefield rhizosphere in India.</title>
        <authorList>
            <person name="Pandit P.S."/>
            <person name="Pore S.D."/>
            <person name="Arora P."/>
            <person name="Kapse N.G."/>
            <person name="Dhakephalkar P.K."/>
            <person name="Rahalkar M.C."/>
        </authorList>
    </citation>
    <scope>NUCLEOTIDE SEQUENCE [LARGE SCALE GENOMIC DNA]</scope>
    <source>
        <strain evidence="2">Sn10-6</strain>
    </source>
</reference>
<dbReference type="RefSeq" id="WP_045778675.1">
    <property type="nucleotide sequence ID" value="NZ_LAJX01000060.1"/>
</dbReference>
<dbReference type="Proteomes" id="UP000033684">
    <property type="component" value="Unassembled WGS sequence"/>
</dbReference>
<comment type="caution">
    <text evidence="1">The sequence shown here is derived from an EMBL/GenBank/DDBJ whole genome shotgun (WGS) entry which is preliminary data.</text>
</comment>
<dbReference type="EMBL" id="LAJX01000060">
    <property type="protein sequence ID" value="KJV07117.1"/>
    <property type="molecule type" value="Genomic_DNA"/>
</dbReference>
<evidence type="ECO:0000313" key="2">
    <source>
        <dbReference type="Proteomes" id="UP000033684"/>
    </source>
</evidence>
<protein>
    <submittedName>
        <fullName evidence="1">Uncharacterized protein</fullName>
    </submittedName>
</protein>
<proteinExistence type="predicted"/>
<gene>
    <name evidence="1" type="ORF">VZ94_06900</name>
</gene>
<keyword evidence="2" id="KW-1185">Reference proteome</keyword>
<reference evidence="1 2" key="2">
    <citation type="journal article" date="2016" name="Microb. Ecol.">
        <title>Genome Characteristics of a Novel Type I Methanotroph (Sn10-6) Isolated from a Flooded Indian Rice Field.</title>
        <authorList>
            <person name="Rahalkar M.C."/>
            <person name="Pandit P.S."/>
            <person name="Dhakephalkar P.K."/>
            <person name="Pore S."/>
            <person name="Arora P."/>
            <person name="Kapse N."/>
        </authorList>
    </citation>
    <scope>NUCLEOTIDE SEQUENCE [LARGE SCALE GENOMIC DNA]</scope>
    <source>
        <strain evidence="1 2">Sn10-6</strain>
    </source>
</reference>
<dbReference type="AlphaFoldDB" id="A0A0F3IKC8"/>
<sequence>MNYAEELAYWYLRLNGFFPISNFVVHKSSLVSHTSDIDLLAIRPPFVYEEVGGQPQDWDAYLTGKLDFNRLIGVVCEVKSGSFEDEKLFRSDHLRYTLSRLGLVSPKNIEQALAGLSQSATLEVDGGTLVAKLLASSTEGRDGPYLSRSLSQMEDFLAERVNRYQVRKYGDRMFFPSNMFQLIIAQVHRQIAQRNL</sequence>
<accession>A0A0F3IKC8</accession>